<dbReference type="Pfam" id="PF00550">
    <property type="entry name" value="PP-binding"/>
    <property type="match status" value="2"/>
</dbReference>
<dbReference type="STRING" id="1499967.U27_03390"/>
<dbReference type="CDD" id="cd05931">
    <property type="entry name" value="FAAL"/>
    <property type="match status" value="1"/>
</dbReference>
<comment type="similarity">
    <text evidence="2">Belongs to the ATP-dependent AMP-binding enzyme family.</text>
</comment>
<feature type="compositionally biased region" description="Basic and acidic residues" evidence="7">
    <location>
        <begin position="2036"/>
        <end position="2060"/>
    </location>
</feature>
<evidence type="ECO:0000259" key="9">
    <source>
        <dbReference type="PROSITE" id="PS50075"/>
    </source>
</evidence>
<dbReference type="SUPFAM" id="SSF52777">
    <property type="entry name" value="CoA-dependent acyltransferases"/>
    <property type="match status" value="3"/>
</dbReference>
<dbReference type="SUPFAM" id="SSF47336">
    <property type="entry name" value="ACP-like"/>
    <property type="match status" value="2"/>
</dbReference>
<dbReference type="PANTHER" id="PTHR45527">
    <property type="entry name" value="NONRIBOSOMAL PEPTIDE SYNTHETASE"/>
    <property type="match status" value="1"/>
</dbReference>
<dbReference type="eggNOG" id="COG1020">
    <property type="taxonomic scope" value="Bacteria"/>
</dbReference>
<keyword evidence="11" id="KW-1185">Reference proteome</keyword>
<protein>
    <submittedName>
        <fullName evidence="10">Amino acid adenylation domain protein</fullName>
    </submittedName>
</protein>
<dbReference type="Pfam" id="PF13193">
    <property type="entry name" value="AMP-binding_C"/>
    <property type="match status" value="1"/>
</dbReference>
<keyword evidence="5" id="KW-0276">Fatty acid metabolism</keyword>
<dbReference type="PANTHER" id="PTHR45527:SF1">
    <property type="entry name" value="FATTY ACID SYNTHASE"/>
    <property type="match status" value="1"/>
</dbReference>
<dbReference type="InterPro" id="IPR040097">
    <property type="entry name" value="FAAL/FAAC"/>
</dbReference>
<dbReference type="GO" id="GO:0005829">
    <property type="term" value="C:cytosol"/>
    <property type="evidence" value="ECO:0007669"/>
    <property type="project" value="TreeGrafter"/>
</dbReference>
<dbReference type="GO" id="GO:0044550">
    <property type="term" value="P:secondary metabolite biosynthetic process"/>
    <property type="evidence" value="ECO:0007669"/>
    <property type="project" value="UniProtKB-ARBA"/>
</dbReference>
<keyword evidence="8" id="KW-0812">Transmembrane</keyword>
<dbReference type="GO" id="GO:0031177">
    <property type="term" value="F:phosphopantetheine binding"/>
    <property type="evidence" value="ECO:0007669"/>
    <property type="project" value="InterPro"/>
</dbReference>
<dbReference type="FunFam" id="3.40.50.12780:FF:000012">
    <property type="entry name" value="Non-ribosomal peptide synthetase"/>
    <property type="match status" value="1"/>
</dbReference>
<dbReference type="FunFam" id="3.30.300.30:FF:000010">
    <property type="entry name" value="Enterobactin synthetase component F"/>
    <property type="match status" value="1"/>
</dbReference>
<dbReference type="InterPro" id="IPR000873">
    <property type="entry name" value="AMP-dep_synth/lig_dom"/>
</dbReference>
<dbReference type="Gene3D" id="3.40.50.12780">
    <property type="entry name" value="N-terminal domain of ligase-like"/>
    <property type="match status" value="1"/>
</dbReference>
<dbReference type="FunFam" id="3.40.50.980:FF:000002">
    <property type="entry name" value="Enterobactin synthetase component F"/>
    <property type="match status" value="1"/>
</dbReference>
<dbReference type="Proteomes" id="UP000030661">
    <property type="component" value="Unassembled WGS sequence"/>
</dbReference>
<dbReference type="Gene3D" id="3.30.559.30">
    <property type="entry name" value="Nonribosomal peptide synthetase, condensation domain"/>
    <property type="match status" value="2"/>
</dbReference>
<keyword evidence="3" id="KW-0596">Phosphopantetheine</keyword>
<dbReference type="InterPro" id="IPR006162">
    <property type="entry name" value="Ppantetheine_attach_site"/>
</dbReference>
<dbReference type="GO" id="GO:0071766">
    <property type="term" value="P:Actinobacterium-type cell wall biogenesis"/>
    <property type="evidence" value="ECO:0007669"/>
    <property type="project" value="UniProtKB-ARBA"/>
</dbReference>
<dbReference type="FunFam" id="2.30.38.10:FF:000001">
    <property type="entry name" value="Non-ribosomal peptide synthetase PvdI"/>
    <property type="match status" value="1"/>
</dbReference>
<evidence type="ECO:0000313" key="11">
    <source>
        <dbReference type="Proteomes" id="UP000030661"/>
    </source>
</evidence>
<dbReference type="FunFam" id="1.10.1200.10:FF:000005">
    <property type="entry name" value="Nonribosomal peptide synthetase 1"/>
    <property type="match status" value="1"/>
</dbReference>
<feature type="compositionally biased region" description="Basic residues" evidence="7">
    <location>
        <begin position="2061"/>
        <end position="2070"/>
    </location>
</feature>
<dbReference type="FunFam" id="3.40.50.12780:FF:000013">
    <property type="entry name" value="Long-chain-fatty-acid--AMP ligase FadD32"/>
    <property type="match status" value="1"/>
</dbReference>
<dbReference type="Gene3D" id="1.10.1200.10">
    <property type="entry name" value="ACP-like"/>
    <property type="match status" value="2"/>
</dbReference>
<evidence type="ECO:0000256" key="6">
    <source>
        <dbReference type="ARBA" id="ARBA00023098"/>
    </source>
</evidence>
<gene>
    <name evidence="10" type="ORF">U27_03390</name>
</gene>
<feature type="domain" description="Carrier" evidence="9">
    <location>
        <begin position="630"/>
        <end position="707"/>
    </location>
</feature>
<dbReference type="Gene3D" id="3.30.559.10">
    <property type="entry name" value="Chloramphenicol acetyltransferase-like domain"/>
    <property type="match status" value="1"/>
</dbReference>
<dbReference type="Gene3D" id="2.30.38.10">
    <property type="entry name" value="Luciferase, Domain 3"/>
    <property type="match status" value="1"/>
</dbReference>
<sequence>MSSAYNYRTFVELLRQRAEYTPKHIIYTFLLNGEQKTAYLTYQELDRQSRSIAALLQSFHAEGERALLLYPPGLEFIAAFFGCLYAGVIAVPAYPPRNERHLSRIQTIVADAQAKFVLTIRKTQEKITSWLAQYAAIASLKIIETDQIAVEEHAWREPDINGDSLAFLQYTSGSTALPKGVMVSHANLLYNSAMICERFGNSHESRAVIWLPPYHDMGLIGGILQPLYVGFPVVLMSPAAFLQRPLRWLEAISTYRATTSGGPNFAYDLCVEKTTPEQRQLLDLRSWELAFSGAEPVHPGTLERFTAAFTSCGFRREAFYPCYGLAEATLFVSGGQKSKLPILEHFQTTAIEERKILAACADDDKVQTLVGVGNTLSEQRIVIVNPTLRAQCAADEIGEVWVSGPGIAEGYWNRDEATRETFQAYLKGTGEGPFLRTGDLGFLQDEELFITGRLKDLIIIRGRNHYPQDIEWTVENCHEAIRRNCSAAFSLHVDDEERLVIVAEIERRYHRPFQSPKEAIPDQEEHHFRRDRRQPEVLDPGFTPDIKHSLDLEKTFIHIRQTIAENHDLQVEHIVLIKFGTIPRTSSGKIQRHACKAAFLEKSLEVIAAWHLAEGRDARPEVLTKESHAMLSGAWETFLAFLWADALHIDAAEFHSHSHFFQLGGDSLNAITLTGTLADKLGRELDTDLLYQYPTLQELAAYLEQKFGTPPSEKQKFGLLPQYQQFCHPEIPDYPLLPLQQSFLIGRTLGDVAIYMMLDLELHGDLNLKLFQQAIYLLNARHPALRTAFTIKATGLSQHIMAPEHQQNVIEQHSLAHLSQEERVDRLNQEMLSLVQHPFNNLSGETFRAKIFTMNSHTYRLFINFDHLAIDGFSLSKWFEDLHRVYGQLLQAQIVADTPQTSLNFKDYVEIFTTLQGPEQRTQDMTYWLKTIPAYEVFPAIGEPEQLENQQRFGVHTQVLGMQLVRELHKHAQAHKLTFFSILMASFFKLLALWTNSQTLTINTPHLNRRPYALDIQEVLGCFTDILPIRCEQLLEQDLQSLARTIHQALAEMHHHSSVSGVEIARAVAQKQHTTPKALSPIIFSSALFPLESMGSPDTYTISSVRVRTGAPETFIDVIVYEACGEFVCSWNYLQSQFSAEKIRSLAEQYASILQEFAQHPQQADPLQTLLTYPDFAAWYQKQQQQAEQKRHQEYWKKQLQTMPILQIQLDQPQGKESLMSKKASKKFKIPAHLHKKLRSFSKKWNSSMSTTLLTAFQTLLYRYTNQDDIAVGTIFSEADFSERMFIVRTDLSENPSFAELLKRVQDRYLEARIHQDVSLDEVLEALHTSEEARTAPAVQVVFAYQSPTYPDQWTLALSTYEEQNSVAHCDLLLSLDDTKQGLFGEWHYAAGLFAKRTIETITGHFLKLLQEIVAYPEKSIFQLNILTDAERHQIIEEWNATAVDYPLDTCIHELVEAQARRTPNATALIFEEQQLTYHELNAKANQLAHYLRKFGVGSEVLVGISVERSFEMVIGLLGILKAGGAYIPMDPEYPPERLAFMLEDSQVPVLLTQEKLLAVLPAHRSQVICLDRDWPLIDQEPETTPHSGVTSENLIYAIYTSGSTGKPKGALNLHRSIVNRILWMQDAYHLTPEDRVLQKTPFSFDVSGWEFWWPLLTGAQMVIAKPGGHKDSAYLVNLIQTQQITTMHFVPPMLQVFLEERGVEQCASLRRVICSGEALPYELQERFFEKFTTCELHNLYGPTEAAIDVTYWQCQPNDSRRLVPIGRPIANTQIYILDPYLQPVPVGIPGELHIGGVNLARGYLNRPELTQEKFISNPFSDDLTSRLYKTGDLVRFLSDGNIEYLGRFDHQIKIRGFRIELGEIEATLDSHPAVRESVVLAKEDLNGDKRLIAYLVTAQQPAPDTSVLREFLKEKLPDYMVPAIFIALDEFPLTPNGKVNRRALPEPEQRTQSSAAFVSPQNELERQIADVWHEMLHLDTIGIHDNFFELGGHSLLAIQMHSKLQELLDMDISVVEVFQYPTIHAMAQYVSQKQQKSEAEPEQARGEKRMARRAAVSERRQRRQQHRKTTGIQNKQE</sequence>
<dbReference type="Gene3D" id="3.30.300.30">
    <property type="match status" value="2"/>
</dbReference>
<dbReference type="PROSITE" id="PS50075">
    <property type="entry name" value="CARRIER"/>
    <property type="match status" value="2"/>
</dbReference>
<comment type="cofactor">
    <cofactor evidence="1">
        <name>pantetheine 4'-phosphate</name>
        <dbReference type="ChEBI" id="CHEBI:47942"/>
    </cofactor>
</comment>
<feature type="transmembrane region" description="Helical" evidence="8">
    <location>
        <begin position="76"/>
        <end position="94"/>
    </location>
</feature>
<dbReference type="EMBL" id="DF820464">
    <property type="protein sequence ID" value="GAK56428.1"/>
    <property type="molecule type" value="Genomic_DNA"/>
</dbReference>
<reference evidence="10" key="1">
    <citation type="journal article" date="2015" name="PeerJ">
        <title>First genomic representation of candidate bacterial phylum KSB3 points to enhanced environmental sensing as a trigger of wastewater bulking.</title>
        <authorList>
            <person name="Sekiguchi Y."/>
            <person name="Ohashi A."/>
            <person name="Parks D.H."/>
            <person name="Yamauchi T."/>
            <person name="Tyson G.W."/>
            <person name="Hugenholtz P."/>
        </authorList>
    </citation>
    <scope>NUCLEOTIDE SEQUENCE [LARGE SCALE GENOMIC DNA]</scope>
</reference>
<dbReference type="NCBIfam" id="TIGR01733">
    <property type="entry name" value="AA-adenyl-dom"/>
    <property type="match status" value="1"/>
</dbReference>
<feature type="domain" description="Carrier" evidence="9">
    <location>
        <begin position="1960"/>
        <end position="2035"/>
    </location>
</feature>
<proteinExistence type="inferred from homology"/>
<dbReference type="FunFam" id="3.40.50.980:FF:000001">
    <property type="entry name" value="Non-ribosomal peptide synthetase"/>
    <property type="match status" value="1"/>
</dbReference>
<dbReference type="eggNOG" id="COG0318">
    <property type="taxonomic scope" value="Bacteria"/>
</dbReference>
<dbReference type="GO" id="GO:0043041">
    <property type="term" value="P:amino acid activation for nonribosomal peptide biosynthetic process"/>
    <property type="evidence" value="ECO:0007669"/>
    <property type="project" value="TreeGrafter"/>
</dbReference>
<keyword evidence="8" id="KW-1133">Transmembrane helix</keyword>
<dbReference type="GO" id="GO:0003824">
    <property type="term" value="F:catalytic activity"/>
    <property type="evidence" value="ECO:0007669"/>
    <property type="project" value="InterPro"/>
</dbReference>
<dbReference type="SMART" id="SM01294">
    <property type="entry name" value="PKS_PP_betabranch"/>
    <property type="match status" value="1"/>
</dbReference>
<keyword evidence="4" id="KW-0597">Phosphoprotein</keyword>
<dbReference type="Gene3D" id="3.40.50.980">
    <property type="match status" value="2"/>
</dbReference>
<dbReference type="HOGENOM" id="CLU_000022_0_9_0"/>
<evidence type="ECO:0000256" key="5">
    <source>
        <dbReference type="ARBA" id="ARBA00022832"/>
    </source>
</evidence>
<dbReference type="PROSITE" id="PS00012">
    <property type="entry name" value="PHOSPHOPANTETHEINE"/>
    <property type="match status" value="1"/>
</dbReference>
<dbReference type="InterPro" id="IPR020806">
    <property type="entry name" value="PKS_PP-bd"/>
</dbReference>
<dbReference type="InterPro" id="IPR025110">
    <property type="entry name" value="AMP-bd_C"/>
</dbReference>
<evidence type="ECO:0000256" key="4">
    <source>
        <dbReference type="ARBA" id="ARBA00022553"/>
    </source>
</evidence>
<dbReference type="InterPro" id="IPR036736">
    <property type="entry name" value="ACP-like_sf"/>
</dbReference>
<organism evidence="10">
    <name type="scientific">Vecturithrix granuli</name>
    <dbReference type="NCBI Taxonomy" id="1499967"/>
    <lineage>
        <taxon>Bacteria</taxon>
        <taxon>Candidatus Moduliflexota</taxon>
        <taxon>Candidatus Vecturitrichia</taxon>
        <taxon>Candidatus Vecturitrichales</taxon>
        <taxon>Candidatus Vecturitrichaceae</taxon>
        <taxon>Candidatus Vecturithrix</taxon>
    </lineage>
</organism>
<dbReference type="CDD" id="cd17646">
    <property type="entry name" value="A_NRPS_AB3403-like"/>
    <property type="match status" value="1"/>
</dbReference>
<keyword evidence="6" id="KW-0443">Lipid metabolism</keyword>
<dbReference type="InterPro" id="IPR009081">
    <property type="entry name" value="PP-bd_ACP"/>
</dbReference>
<dbReference type="SMART" id="SM00823">
    <property type="entry name" value="PKS_PP"/>
    <property type="match status" value="2"/>
</dbReference>
<dbReference type="GO" id="GO:0008610">
    <property type="term" value="P:lipid biosynthetic process"/>
    <property type="evidence" value="ECO:0007669"/>
    <property type="project" value="InterPro"/>
</dbReference>
<accession>A0A081BVS3</accession>
<evidence type="ECO:0000313" key="10">
    <source>
        <dbReference type="EMBL" id="GAK56428.1"/>
    </source>
</evidence>
<evidence type="ECO:0000256" key="7">
    <source>
        <dbReference type="SAM" id="MobiDB-lite"/>
    </source>
</evidence>
<dbReference type="GO" id="GO:0006631">
    <property type="term" value="P:fatty acid metabolic process"/>
    <property type="evidence" value="ECO:0007669"/>
    <property type="project" value="UniProtKB-KW"/>
</dbReference>
<name>A0A081BVS3_VECG1</name>
<dbReference type="InterPro" id="IPR010071">
    <property type="entry name" value="AA_adenyl_dom"/>
</dbReference>
<dbReference type="InterPro" id="IPR023213">
    <property type="entry name" value="CAT-like_dom_sf"/>
</dbReference>
<evidence type="ECO:0000256" key="8">
    <source>
        <dbReference type="SAM" id="Phobius"/>
    </source>
</evidence>
<evidence type="ECO:0000256" key="3">
    <source>
        <dbReference type="ARBA" id="ARBA00022450"/>
    </source>
</evidence>
<dbReference type="InterPro" id="IPR045851">
    <property type="entry name" value="AMP-bd_C_sf"/>
</dbReference>
<dbReference type="Pfam" id="PF00501">
    <property type="entry name" value="AMP-binding"/>
    <property type="match status" value="2"/>
</dbReference>
<evidence type="ECO:0000256" key="2">
    <source>
        <dbReference type="ARBA" id="ARBA00006432"/>
    </source>
</evidence>
<dbReference type="SUPFAM" id="SSF56801">
    <property type="entry name" value="Acetyl-CoA synthetase-like"/>
    <property type="match status" value="2"/>
</dbReference>
<dbReference type="InterPro" id="IPR042099">
    <property type="entry name" value="ANL_N_sf"/>
</dbReference>
<keyword evidence="8" id="KW-0472">Membrane</keyword>
<dbReference type="Pfam" id="PF00668">
    <property type="entry name" value="Condensation"/>
    <property type="match status" value="2"/>
</dbReference>
<feature type="region of interest" description="Disordered" evidence="7">
    <location>
        <begin position="2033"/>
        <end position="2078"/>
    </location>
</feature>
<evidence type="ECO:0000256" key="1">
    <source>
        <dbReference type="ARBA" id="ARBA00001957"/>
    </source>
</evidence>
<dbReference type="InterPro" id="IPR001242">
    <property type="entry name" value="Condensation_dom"/>
</dbReference>